<dbReference type="Pfam" id="PF26113">
    <property type="entry name" value="GH16_XgeA"/>
    <property type="match status" value="1"/>
</dbReference>
<feature type="non-terminal residue" evidence="2">
    <location>
        <position position="1"/>
    </location>
</feature>
<dbReference type="Gene3D" id="2.60.120.200">
    <property type="match status" value="1"/>
</dbReference>
<dbReference type="GO" id="GO:0004553">
    <property type="term" value="F:hydrolase activity, hydrolyzing O-glycosyl compounds"/>
    <property type="evidence" value="ECO:0007669"/>
    <property type="project" value="InterPro"/>
</dbReference>
<dbReference type="HOGENOM" id="CLU_016972_1_1_1"/>
<proteinExistence type="predicted"/>
<keyword evidence="2" id="KW-0378">Hydrolase</keyword>
<dbReference type="PANTHER" id="PTHR10963:SF24">
    <property type="entry name" value="GLYCOSIDASE C21B10.07-RELATED"/>
    <property type="match status" value="1"/>
</dbReference>
<dbReference type="eggNOG" id="ENOG502QUM3">
    <property type="taxonomic scope" value="Eukaryota"/>
</dbReference>
<accession>M2LZY6</accession>
<feature type="domain" description="GH16" evidence="1">
    <location>
        <begin position="12"/>
        <end position="281"/>
    </location>
</feature>
<evidence type="ECO:0000259" key="1">
    <source>
        <dbReference type="PROSITE" id="PS51762"/>
    </source>
</evidence>
<dbReference type="InterPro" id="IPR013320">
    <property type="entry name" value="ConA-like_dom_sf"/>
</dbReference>
<dbReference type="InterPro" id="IPR000757">
    <property type="entry name" value="Beta-glucanase-like"/>
</dbReference>
<keyword evidence="3" id="KW-1185">Reference proteome</keyword>
<evidence type="ECO:0000313" key="3">
    <source>
        <dbReference type="Proteomes" id="UP000011761"/>
    </source>
</evidence>
<feature type="non-terminal residue" evidence="2">
    <location>
        <position position="318"/>
    </location>
</feature>
<reference evidence="2 3" key="1">
    <citation type="journal article" date="2012" name="PLoS Pathog.">
        <title>Diverse lifestyles and strategies of plant pathogenesis encoded in the genomes of eighteen Dothideomycetes fungi.</title>
        <authorList>
            <person name="Ohm R.A."/>
            <person name="Feau N."/>
            <person name="Henrissat B."/>
            <person name="Schoch C.L."/>
            <person name="Horwitz B.A."/>
            <person name="Barry K.W."/>
            <person name="Condon B.J."/>
            <person name="Copeland A.C."/>
            <person name="Dhillon B."/>
            <person name="Glaser F."/>
            <person name="Hesse C.N."/>
            <person name="Kosti I."/>
            <person name="LaButti K."/>
            <person name="Lindquist E.A."/>
            <person name="Lucas S."/>
            <person name="Salamov A.A."/>
            <person name="Bradshaw R.E."/>
            <person name="Ciuffetti L."/>
            <person name="Hamelin R.C."/>
            <person name="Kema G.H.J."/>
            <person name="Lawrence C."/>
            <person name="Scott J.A."/>
            <person name="Spatafora J.W."/>
            <person name="Turgeon B.G."/>
            <person name="de Wit P.J.G.M."/>
            <person name="Zhong S."/>
            <person name="Goodwin S.B."/>
            <person name="Grigoriev I.V."/>
        </authorList>
    </citation>
    <scope>NUCLEOTIDE SEQUENCE [LARGE SCALE GENOMIC DNA]</scope>
    <source>
        <strain evidence="2 3">UAMH 10762</strain>
    </source>
</reference>
<dbReference type="GO" id="GO:0009251">
    <property type="term" value="P:glucan catabolic process"/>
    <property type="evidence" value="ECO:0007669"/>
    <property type="project" value="TreeGrafter"/>
</dbReference>
<dbReference type="GeneID" id="19114560"/>
<dbReference type="InterPro" id="IPR050546">
    <property type="entry name" value="Glycosyl_Hydrlase_16"/>
</dbReference>
<organism evidence="2 3">
    <name type="scientific">Baudoinia panamericana (strain UAMH 10762)</name>
    <name type="common">Angels' share fungus</name>
    <name type="synonym">Baudoinia compniacensis (strain UAMH 10762)</name>
    <dbReference type="NCBI Taxonomy" id="717646"/>
    <lineage>
        <taxon>Eukaryota</taxon>
        <taxon>Fungi</taxon>
        <taxon>Dikarya</taxon>
        <taxon>Ascomycota</taxon>
        <taxon>Pezizomycotina</taxon>
        <taxon>Dothideomycetes</taxon>
        <taxon>Dothideomycetidae</taxon>
        <taxon>Mycosphaerellales</taxon>
        <taxon>Teratosphaeriaceae</taxon>
        <taxon>Baudoinia</taxon>
    </lineage>
</organism>
<dbReference type="STRING" id="717646.M2LZY6"/>
<dbReference type="OMA" id="VYVHDWQ"/>
<dbReference type="Proteomes" id="UP000011761">
    <property type="component" value="Unassembled WGS sequence"/>
</dbReference>
<dbReference type="SUPFAM" id="SSF49899">
    <property type="entry name" value="Concanavalin A-like lectins/glucanases"/>
    <property type="match status" value="1"/>
</dbReference>
<dbReference type="PROSITE" id="PS51762">
    <property type="entry name" value="GH16_2"/>
    <property type="match status" value="1"/>
</dbReference>
<dbReference type="RefSeq" id="XP_007672788.1">
    <property type="nucleotide sequence ID" value="XM_007674598.1"/>
</dbReference>
<sequence>STTATSNFSLVADYSGSNFFSGFTAFTGADPTVGTVQYVGLEYAASKSYAGYIFNEATNSTNVYIGADFDTVTANRPSVRLTSKQTFEVGTIVAFDTVHVPTGFGVWPALWMLSSNNETWPVGGEIDVVEFVHNSTVNAATLHTAPACTVSNSTSAFQGMLQNADCNSGQAANGCSVQAQGQNVIDGKTMATAGKPFNDQQGGVYVMAWLETGISVYLFGRSQLPSDLASDKPDPASWTAKPMAQFSGSGCDYTKSFQSLAIITDLTFCGQWAGNVWASSGAAAATGVATCAAYVQNNPSAFKDAYFELASIKVYSMD</sequence>
<gene>
    <name evidence="2" type="ORF">BAUCODRAFT_46242</name>
</gene>
<dbReference type="AlphaFoldDB" id="M2LZY6"/>
<dbReference type="PANTHER" id="PTHR10963">
    <property type="entry name" value="GLYCOSYL HYDROLASE-RELATED"/>
    <property type="match status" value="1"/>
</dbReference>
<protein>
    <submittedName>
        <fullName evidence="2">Glycoside hydrolase family 16 protein</fullName>
    </submittedName>
</protein>
<evidence type="ECO:0000313" key="2">
    <source>
        <dbReference type="EMBL" id="EMD00288.1"/>
    </source>
</evidence>
<dbReference type="OrthoDB" id="192832at2759"/>
<dbReference type="KEGG" id="bcom:BAUCODRAFT_46242"/>
<name>M2LZY6_BAUPA</name>
<dbReference type="EMBL" id="KB445551">
    <property type="protein sequence ID" value="EMD00288.1"/>
    <property type="molecule type" value="Genomic_DNA"/>
</dbReference>